<sequence>MEESLRESINRLCLQKENLGKQQLMSLECANQLQDGMTLPLMMAGLQENQPLSWLLNNENHQLMLPSEPKYLQYSDNTNREAECSTDVSLPGYSGYIAGNIKLESSPQVNTGYIAGNIKLESSPQVNTIGQTGSGLNELNGTACLNVQRCEQFAYPPPPDNEEVKHRTTMYNENGHDKLNTSDYQVHNGFDLPRSLFENGHQFWNSAPGPCGVAMYNENGYHR</sequence>
<gene>
    <name evidence="1" type="ORF">PIB30_057195</name>
</gene>
<evidence type="ECO:0000313" key="2">
    <source>
        <dbReference type="Proteomes" id="UP001341840"/>
    </source>
</evidence>
<proteinExistence type="predicted"/>
<dbReference type="Proteomes" id="UP001341840">
    <property type="component" value="Unassembled WGS sequence"/>
</dbReference>
<dbReference type="EMBL" id="JASCZI010121294">
    <property type="protein sequence ID" value="MED6161060.1"/>
    <property type="molecule type" value="Genomic_DNA"/>
</dbReference>
<evidence type="ECO:0000313" key="1">
    <source>
        <dbReference type="EMBL" id="MED6161060.1"/>
    </source>
</evidence>
<reference evidence="1 2" key="1">
    <citation type="journal article" date="2023" name="Plants (Basel)">
        <title>Bridging the Gap: Combining Genomics and Transcriptomics Approaches to Understand Stylosanthes scabra, an Orphan Legume from the Brazilian Caatinga.</title>
        <authorList>
            <person name="Ferreira-Neto J.R.C."/>
            <person name="da Silva M.D."/>
            <person name="Binneck E."/>
            <person name="de Melo N.F."/>
            <person name="da Silva R.H."/>
            <person name="de Melo A.L.T.M."/>
            <person name="Pandolfi V."/>
            <person name="Bustamante F.O."/>
            <person name="Brasileiro-Vidal A.C."/>
            <person name="Benko-Iseppon A.M."/>
        </authorList>
    </citation>
    <scope>NUCLEOTIDE SEQUENCE [LARGE SCALE GENOMIC DNA]</scope>
    <source>
        <tissue evidence="1">Leaves</tissue>
    </source>
</reference>
<keyword evidence="2" id="KW-1185">Reference proteome</keyword>
<protein>
    <submittedName>
        <fullName evidence="1">Uncharacterized protein</fullName>
    </submittedName>
</protein>
<comment type="caution">
    <text evidence="1">The sequence shown here is derived from an EMBL/GenBank/DDBJ whole genome shotgun (WGS) entry which is preliminary data.</text>
</comment>
<accession>A0ABU6UL76</accession>
<organism evidence="1 2">
    <name type="scientific">Stylosanthes scabra</name>
    <dbReference type="NCBI Taxonomy" id="79078"/>
    <lineage>
        <taxon>Eukaryota</taxon>
        <taxon>Viridiplantae</taxon>
        <taxon>Streptophyta</taxon>
        <taxon>Embryophyta</taxon>
        <taxon>Tracheophyta</taxon>
        <taxon>Spermatophyta</taxon>
        <taxon>Magnoliopsida</taxon>
        <taxon>eudicotyledons</taxon>
        <taxon>Gunneridae</taxon>
        <taxon>Pentapetalae</taxon>
        <taxon>rosids</taxon>
        <taxon>fabids</taxon>
        <taxon>Fabales</taxon>
        <taxon>Fabaceae</taxon>
        <taxon>Papilionoideae</taxon>
        <taxon>50 kb inversion clade</taxon>
        <taxon>dalbergioids sensu lato</taxon>
        <taxon>Dalbergieae</taxon>
        <taxon>Pterocarpus clade</taxon>
        <taxon>Stylosanthes</taxon>
    </lineage>
</organism>
<name>A0ABU6UL76_9FABA</name>